<evidence type="ECO:0000313" key="4">
    <source>
        <dbReference type="EMBL" id="KJE28207.1"/>
    </source>
</evidence>
<dbReference type="Proteomes" id="UP000032522">
    <property type="component" value="Unassembled WGS sequence"/>
</dbReference>
<dbReference type="Gene3D" id="3.90.550.10">
    <property type="entry name" value="Spore Coat Polysaccharide Biosynthesis Protein SpsA, Chain A"/>
    <property type="match status" value="1"/>
</dbReference>
<dbReference type="Pfam" id="PF01501">
    <property type="entry name" value="Glyco_transf_8"/>
    <property type="match status" value="1"/>
</dbReference>
<dbReference type="GO" id="GO:0016757">
    <property type="term" value="F:glycosyltransferase activity"/>
    <property type="evidence" value="ECO:0007669"/>
    <property type="project" value="UniProtKB-KW"/>
</dbReference>
<dbReference type="AlphaFoldDB" id="A0A0D8BXX6"/>
<dbReference type="InterPro" id="IPR029044">
    <property type="entry name" value="Nucleotide-diphossugar_trans"/>
</dbReference>
<organism evidence="4 5">
    <name type="scientific">Geobacillus kaustophilus</name>
    <dbReference type="NCBI Taxonomy" id="1462"/>
    <lineage>
        <taxon>Bacteria</taxon>
        <taxon>Bacillati</taxon>
        <taxon>Bacillota</taxon>
        <taxon>Bacilli</taxon>
        <taxon>Bacillales</taxon>
        <taxon>Anoxybacillaceae</taxon>
        <taxon>Geobacillus</taxon>
        <taxon>Geobacillus thermoleovorans group</taxon>
    </lineage>
</organism>
<dbReference type="CDD" id="cd04194">
    <property type="entry name" value="GT8_A4GalT_like"/>
    <property type="match status" value="1"/>
</dbReference>
<proteinExistence type="predicted"/>
<dbReference type="OrthoDB" id="5672604at2"/>
<gene>
    <name evidence="4" type="ORF">LG52_2734</name>
</gene>
<reference evidence="4 5" key="1">
    <citation type="submission" date="2015-01" db="EMBL/GenBank/DDBJ databases">
        <authorList>
            <person name="Filippidou S."/>
            <person name="Jeanneret N."/>
            <person name="Russel-Delif L."/>
            <person name="Junier T."/>
            <person name="Wunderlin T."/>
            <person name="Molina V."/>
            <person name="Johnson S.L."/>
            <person name="Davenport K.W."/>
            <person name="Chain P.S."/>
            <person name="Dorador C."/>
            <person name="Junier P."/>
        </authorList>
    </citation>
    <scope>NUCLEOTIDE SEQUENCE [LARGE SCALE GENOMIC DNA]</scope>
    <source>
        <strain evidence="4 5">Et7/4</strain>
    </source>
</reference>
<dbReference type="EMBL" id="JYBP01000003">
    <property type="protein sequence ID" value="KJE28207.1"/>
    <property type="molecule type" value="Genomic_DNA"/>
</dbReference>
<name>A0A0D8BXX6_GEOKU</name>
<dbReference type="GO" id="GO:0046872">
    <property type="term" value="F:metal ion binding"/>
    <property type="evidence" value="ECO:0007669"/>
    <property type="project" value="UniProtKB-KW"/>
</dbReference>
<evidence type="ECO:0000256" key="3">
    <source>
        <dbReference type="ARBA" id="ARBA00022723"/>
    </source>
</evidence>
<comment type="caution">
    <text evidence="4">The sequence shown here is derived from an EMBL/GenBank/DDBJ whole genome shotgun (WGS) entry which is preliminary data.</text>
</comment>
<evidence type="ECO:0000256" key="2">
    <source>
        <dbReference type="ARBA" id="ARBA00022679"/>
    </source>
</evidence>
<dbReference type="InterPro" id="IPR002495">
    <property type="entry name" value="Glyco_trans_8"/>
</dbReference>
<dbReference type="InterPro" id="IPR050748">
    <property type="entry name" value="Glycosyltrans_8_dom-fam"/>
</dbReference>
<evidence type="ECO:0000313" key="5">
    <source>
        <dbReference type="Proteomes" id="UP000032522"/>
    </source>
</evidence>
<accession>A0A0D8BXX6</accession>
<dbReference type="PANTHER" id="PTHR13778:SF47">
    <property type="entry name" value="LIPOPOLYSACCHARIDE 1,3-GALACTOSYLTRANSFERASE"/>
    <property type="match status" value="1"/>
</dbReference>
<keyword evidence="2 4" id="KW-0808">Transferase</keyword>
<keyword evidence="3" id="KW-0479">Metal-binding</keyword>
<protein>
    <submittedName>
        <fullName evidence="4">Glycosyl transferase 8 family protein</fullName>
    </submittedName>
</protein>
<dbReference type="RefSeq" id="WP_044732317.1">
    <property type="nucleotide sequence ID" value="NZ_JYBP01000003.1"/>
</dbReference>
<dbReference type="PANTHER" id="PTHR13778">
    <property type="entry name" value="GLYCOSYLTRANSFERASE 8 DOMAIN-CONTAINING PROTEIN"/>
    <property type="match status" value="1"/>
</dbReference>
<dbReference type="PATRIC" id="fig|1462.6.peg.3017"/>
<keyword evidence="1" id="KW-0328">Glycosyltransferase</keyword>
<evidence type="ECO:0000256" key="1">
    <source>
        <dbReference type="ARBA" id="ARBA00022676"/>
    </source>
</evidence>
<sequence length="276" mass="32883">MFRVLITTDANYLPPLKVLMHSLFCNNRRPFTFYLLYSRIAEHELQALGEFVRRQGHELVPIYVDPELFHDAPVFRHYTVEMYYRLAAHLFLPPDVDRVLYLDPDIVAINPMDELYDMDFEGNLFIAAEHTHSTKVANLFNKLRLKTPNAKGYFNTGVMMMNIAMMREHVRLADIYQFIRDNRFKLVLPDQDVLNGLYWDKIKPVDGYRYNYDARYYDFLQLLPNPKHDLAWIEENTVFIHYCGKEKPWKDNYKGELGRFYKRYSQVLELEGEATV</sequence>
<dbReference type="SUPFAM" id="SSF53448">
    <property type="entry name" value="Nucleotide-diphospho-sugar transferases"/>
    <property type="match status" value="1"/>
</dbReference>